<organism evidence="4 5">
    <name type="scientific">Roseburia hominis</name>
    <dbReference type="NCBI Taxonomy" id="301301"/>
    <lineage>
        <taxon>Bacteria</taxon>
        <taxon>Bacillati</taxon>
        <taxon>Bacillota</taxon>
        <taxon>Clostridia</taxon>
        <taxon>Lachnospirales</taxon>
        <taxon>Lachnospiraceae</taxon>
        <taxon>Roseburia</taxon>
    </lineage>
</organism>
<evidence type="ECO:0000256" key="2">
    <source>
        <dbReference type="SAM" id="MobiDB-lite"/>
    </source>
</evidence>
<sequence length="503" mass="54466">MQLWERRKRMGDNNVASIGKMLMQTQSGQSVTGVDGADIGTTFRKMVDQMTQIPGSSVSTGSQTAQNMQQLTPHSPEQNYDRYQYQKNKIPEQSTKDWAAGSQVSEKLESFEESVRDVIKDELQVTDEQITEAMETLGLTVADLMNPQQLAALAAELTGTEDMSALLCNEAFMNVMQSVGTLTEDLLQQLGVTAEELTQLLEDAGQTDMDADLMQTVQTADAGETDVKDAQKVYADTADGIRDTAEQPQMAAQAAETETRTEEAKDITPEETDAQAKTANAGAEEETAADAAAGSDKEQAQTGSNSNSGQQNFASQAHAGVDVHTGPTLTETVAMQGANSAGEYAAQVDIADVVRQIVTYTRVNYTANQETTMEMQLNPEHLGKIYLEITSKDGTVSAHLTAQNEVVKEALESQIADLKQNMNQAGVKVDAVEVTVGGHEFEKNLEQNAKQEEQQAEEREKAANATRHINLNELDGLSGLMTEEETLVAKMMAEQGNSVDFTA</sequence>
<keyword evidence="4" id="KW-0969">Cilium</keyword>
<dbReference type="Proteomes" id="UP000266172">
    <property type="component" value="Unassembled WGS sequence"/>
</dbReference>
<dbReference type="InterPro" id="IPR038610">
    <property type="entry name" value="FliK-like_C_sf"/>
</dbReference>
<evidence type="ECO:0000256" key="1">
    <source>
        <dbReference type="SAM" id="Coils"/>
    </source>
</evidence>
<accession>A0A395VCG0</accession>
<feature type="coiled-coil region" evidence="1">
    <location>
        <begin position="408"/>
        <end position="468"/>
    </location>
</feature>
<dbReference type="EMBL" id="QRVL01000001">
    <property type="protein sequence ID" value="RGS42248.1"/>
    <property type="molecule type" value="Genomic_DNA"/>
</dbReference>
<name>A0A395VCG0_9FIRM</name>
<feature type="region of interest" description="Disordered" evidence="2">
    <location>
        <begin position="239"/>
        <end position="312"/>
    </location>
</feature>
<dbReference type="AlphaFoldDB" id="A0A395VCG0"/>
<reference evidence="4 5" key="1">
    <citation type="submission" date="2018-08" db="EMBL/GenBank/DDBJ databases">
        <title>A genome reference for cultivated species of the human gut microbiota.</title>
        <authorList>
            <person name="Zou Y."/>
            <person name="Xue W."/>
            <person name="Luo G."/>
        </authorList>
    </citation>
    <scope>NUCLEOTIDE SEQUENCE [LARGE SCALE GENOMIC DNA]</scope>
    <source>
        <strain evidence="4 5">AF22-12AC</strain>
    </source>
</reference>
<feature type="compositionally biased region" description="Basic and acidic residues" evidence="2">
    <location>
        <begin position="257"/>
        <end position="268"/>
    </location>
</feature>
<proteinExistence type="predicted"/>
<dbReference type="CDD" id="cd17470">
    <property type="entry name" value="T3SS_Flik_C"/>
    <property type="match status" value="1"/>
</dbReference>
<dbReference type="InterPro" id="IPR021136">
    <property type="entry name" value="Flagellar_hook_control-like_C"/>
</dbReference>
<comment type="caution">
    <text evidence="4">The sequence shown here is derived from an EMBL/GenBank/DDBJ whole genome shotgun (WGS) entry which is preliminary data.</text>
</comment>
<gene>
    <name evidence="4" type="ORF">DWX93_02640</name>
</gene>
<feature type="domain" description="Flagellar hook-length control protein-like C-terminal" evidence="3">
    <location>
        <begin position="367"/>
        <end position="438"/>
    </location>
</feature>
<keyword evidence="4" id="KW-0966">Cell projection</keyword>
<evidence type="ECO:0000259" key="3">
    <source>
        <dbReference type="Pfam" id="PF02120"/>
    </source>
</evidence>
<keyword evidence="1" id="KW-0175">Coiled coil</keyword>
<keyword evidence="4" id="KW-0282">Flagellum</keyword>
<evidence type="ECO:0000313" key="4">
    <source>
        <dbReference type="EMBL" id="RGS42248.1"/>
    </source>
</evidence>
<feature type="compositionally biased region" description="Polar residues" evidence="2">
    <location>
        <begin position="301"/>
        <end position="312"/>
    </location>
</feature>
<dbReference type="Pfam" id="PF02120">
    <property type="entry name" value="Flg_hook"/>
    <property type="match status" value="1"/>
</dbReference>
<dbReference type="Gene3D" id="3.30.750.140">
    <property type="match status" value="1"/>
</dbReference>
<protein>
    <submittedName>
        <fullName evidence="4">Flagellar hook-length control protein FliK</fullName>
    </submittedName>
</protein>
<feature type="compositionally biased region" description="Low complexity" evidence="2">
    <location>
        <begin position="246"/>
        <end position="256"/>
    </location>
</feature>
<feature type="region of interest" description="Disordered" evidence="2">
    <location>
        <begin position="53"/>
        <end position="77"/>
    </location>
</feature>
<evidence type="ECO:0000313" key="5">
    <source>
        <dbReference type="Proteomes" id="UP000266172"/>
    </source>
</evidence>